<dbReference type="PANTHER" id="PTHR13016:SF0">
    <property type="entry name" value="AMME SYNDROME CANDIDATE GENE 1 PROTEIN"/>
    <property type="match status" value="1"/>
</dbReference>
<accession>A0ABP0E878</accession>
<evidence type="ECO:0000313" key="3">
    <source>
        <dbReference type="Proteomes" id="UP001497600"/>
    </source>
</evidence>
<reference evidence="2 3" key="1">
    <citation type="submission" date="2024-01" db="EMBL/GenBank/DDBJ databases">
        <authorList>
            <consortium name="Genoscope - CEA"/>
            <person name="William W."/>
        </authorList>
    </citation>
    <scope>NUCLEOTIDE SEQUENCE [LARGE SCALE GENOMIC DNA]</scope>
    <source>
        <strain evidence="2 3">29B2s-10</strain>
    </source>
</reference>
<dbReference type="PROSITE" id="PS51112">
    <property type="entry name" value="AMMECR1"/>
    <property type="match status" value="1"/>
</dbReference>
<dbReference type="PANTHER" id="PTHR13016">
    <property type="entry name" value="AMMECR1 HOMOLOG"/>
    <property type="match status" value="1"/>
</dbReference>
<sequence>MTESLCCLAFDALYLKLVGDQADSEISLSYFDHWLGIKEKLPKSAPLFVTYNINDQLRGCIGTFSPLEIESGVKEFSLNAALNDPRFPPIGHADLNEKLDVHVTLLDEFEHIRQWDNWTVGEHGLKVSMTVPSRRHRLSGTFLPSVAEEQEWDKVTTLWYLLKKAGYETVSKQQTVDFYTRGIGEGWLQLVRYRGKKASYNFEPYMEFREDYEE</sequence>
<dbReference type="InterPro" id="IPR023473">
    <property type="entry name" value="AMMECR1"/>
</dbReference>
<dbReference type="Pfam" id="PF01871">
    <property type="entry name" value="AMMECR1"/>
    <property type="match status" value="1"/>
</dbReference>
<name>A0ABP0E878_9ASCO</name>
<evidence type="ECO:0000259" key="1">
    <source>
        <dbReference type="PROSITE" id="PS51112"/>
    </source>
</evidence>
<protein>
    <recommendedName>
        <fullName evidence="1">AMMECR1 domain-containing protein</fullName>
    </recommendedName>
</protein>
<keyword evidence="3" id="KW-1185">Reference proteome</keyword>
<proteinExistence type="predicted"/>
<dbReference type="InterPro" id="IPR027485">
    <property type="entry name" value="AMMECR1_N"/>
</dbReference>
<gene>
    <name evidence="2" type="ORF">CAAN4_B12640</name>
</gene>
<dbReference type="InterPro" id="IPR002733">
    <property type="entry name" value="AMMECR1_domain"/>
</dbReference>
<organism evidence="2 3">
    <name type="scientific">[Candida] anglica</name>
    <dbReference type="NCBI Taxonomy" id="148631"/>
    <lineage>
        <taxon>Eukaryota</taxon>
        <taxon>Fungi</taxon>
        <taxon>Dikarya</taxon>
        <taxon>Ascomycota</taxon>
        <taxon>Saccharomycotina</taxon>
        <taxon>Pichiomycetes</taxon>
        <taxon>Debaryomycetaceae</taxon>
        <taxon>Kurtzmaniella</taxon>
    </lineage>
</organism>
<dbReference type="EMBL" id="OZ004254">
    <property type="protein sequence ID" value="CAK7898038.1"/>
    <property type="molecule type" value="Genomic_DNA"/>
</dbReference>
<dbReference type="Gene3D" id="3.30.700.20">
    <property type="entry name" value="Hypothetical protein ph0010, domain 1"/>
    <property type="match status" value="1"/>
</dbReference>
<dbReference type="SUPFAM" id="SSF143447">
    <property type="entry name" value="AMMECR1-like"/>
    <property type="match status" value="1"/>
</dbReference>
<dbReference type="Proteomes" id="UP001497600">
    <property type="component" value="Chromosome B"/>
</dbReference>
<dbReference type="NCBIfam" id="TIGR00296">
    <property type="entry name" value="TIGR00296 family protein"/>
    <property type="match status" value="1"/>
</dbReference>
<feature type="domain" description="AMMECR1" evidence="1">
    <location>
        <begin position="1"/>
        <end position="209"/>
    </location>
</feature>
<evidence type="ECO:0000313" key="2">
    <source>
        <dbReference type="EMBL" id="CAK7898038.1"/>
    </source>
</evidence>
<dbReference type="InterPro" id="IPR036071">
    <property type="entry name" value="AMMECR1_dom_sf"/>
</dbReference>